<dbReference type="PANTHER" id="PTHR46890">
    <property type="entry name" value="NON-LTR RETROLELEMENT REVERSE TRANSCRIPTASE-LIKE PROTEIN-RELATED"/>
    <property type="match status" value="1"/>
</dbReference>
<evidence type="ECO:0000313" key="2">
    <source>
        <dbReference type="Proteomes" id="UP000826656"/>
    </source>
</evidence>
<name>A0ABQ7W9D4_SOLTU</name>
<sequence>MTDHNVVHANREQERELRKQLEKWSLVEESAIRQKSRVQWLNLGDANTGYFFAHMKNRVAQNTITNLTTAVGTIIYSQEGIEEEALKFYQGLLGQVASCLPSVDTTIMRRGGMLNKDQQIQIAAQVIKIEVETTLQSISDLKAPGVDGLNALFFKRTWPIVGEEIIQAILKFFDTGEMYQPINYTAVTLIPKVENSTRISEFRPISCCSTMYRVISKVITLD</sequence>
<organism evidence="1 2">
    <name type="scientific">Solanum tuberosum</name>
    <name type="common">Potato</name>
    <dbReference type="NCBI Taxonomy" id="4113"/>
    <lineage>
        <taxon>Eukaryota</taxon>
        <taxon>Viridiplantae</taxon>
        <taxon>Streptophyta</taxon>
        <taxon>Embryophyta</taxon>
        <taxon>Tracheophyta</taxon>
        <taxon>Spermatophyta</taxon>
        <taxon>Magnoliopsida</taxon>
        <taxon>eudicotyledons</taxon>
        <taxon>Gunneridae</taxon>
        <taxon>Pentapetalae</taxon>
        <taxon>asterids</taxon>
        <taxon>lamiids</taxon>
        <taxon>Solanales</taxon>
        <taxon>Solanaceae</taxon>
        <taxon>Solanoideae</taxon>
        <taxon>Solaneae</taxon>
        <taxon>Solanum</taxon>
    </lineage>
</organism>
<comment type="caution">
    <text evidence="1">The sequence shown here is derived from an EMBL/GenBank/DDBJ whole genome shotgun (WGS) entry which is preliminary data.</text>
</comment>
<dbReference type="Proteomes" id="UP000826656">
    <property type="component" value="Unassembled WGS sequence"/>
</dbReference>
<evidence type="ECO:0000313" key="1">
    <source>
        <dbReference type="EMBL" id="KAH0776402.1"/>
    </source>
</evidence>
<accession>A0ABQ7W9D4</accession>
<reference evidence="1 2" key="1">
    <citation type="journal article" date="2021" name="bioRxiv">
        <title>Chromosome-scale and haplotype-resolved genome assembly of a tetraploid potato cultivar.</title>
        <authorList>
            <person name="Sun H."/>
            <person name="Jiao W.-B."/>
            <person name="Krause K."/>
            <person name="Campoy J.A."/>
            <person name="Goel M."/>
            <person name="Folz-Donahue K."/>
            <person name="Kukat C."/>
            <person name="Huettel B."/>
            <person name="Schneeberger K."/>
        </authorList>
    </citation>
    <scope>NUCLEOTIDE SEQUENCE [LARGE SCALE GENOMIC DNA]</scope>
    <source>
        <strain evidence="1">SolTubOtavaFocal</strain>
        <tissue evidence="1">Leaves</tissue>
    </source>
</reference>
<keyword evidence="2" id="KW-1185">Reference proteome</keyword>
<proteinExistence type="predicted"/>
<dbReference type="PANTHER" id="PTHR46890:SF48">
    <property type="entry name" value="RNA-DIRECTED DNA POLYMERASE"/>
    <property type="match status" value="1"/>
</dbReference>
<protein>
    <submittedName>
        <fullName evidence="1">Uncharacterized protein</fullName>
    </submittedName>
</protein>
<dbReference type="EMBL" id="JAIVGD010000003">
    <property type="protein sequence ID" value="KAH0776402.1"/>
    <property type="molecule type" value="Genomic_DNA"/>
</dbReference>
<dbReference type="InterPro" id="IPR052343">
    <property type="entry name" value="Retrotransposon-Effector_Assoc"/>
</dbReference>
<gene>
    <name evidence="1" type="ORF">KY290_007813</name>
</gene>